<dbReference type="NCBIfam" id="TIGR00675">
    <property type="entry name" value="dcm"/>
    <property type="match status" value="1"/>
</dbReference>
<keyword evidence="5" id="KW-0680">Restriction system</keyword>
<evidence type="ECO:0000256" key="3">
    <source>
        <dbReference type="ARBA" id="ARBA00022679"/>
    </source>
</evidence>
<evidence type="ECO:0000256" key="7">
    <source>
        <dbReference type="RuleBase" id="RU000416"/>
    </source>
</evidence>
<keyword evidence="9" id="KW-1185">Reference proteome</keyword>
<protein>
    <recommendedName>
        <fullName evidence="1">DNA (cytosine-5-)-methyltransferase</fullName>
        <ecNumber evidence="1">2.1.1.37</ecNumber>
    </recommendedName>
</protein>
<accession>A0A1U7PNC6</accession>
<dbReference type="STRING" id="550447.SAMN05428946_2070"/>
<dbReference type="PROSITE" id="PS00095">
    <property type="entry name" value="C5_MTASE_2"/>
    <property type="match status" value="1"/>
</dbReference>
<dbReference type="GO" id="GO:0009307">
    <property type="term" value="P:DNA restriction-modification system"/>
    <property type="evidence" value="ECO:0007669"/>
    <property type="project" value="UniProtKB-KW"/>
</dbReference>
<dbReference type="EMBL" id="FTPL01000003">
    <property type="protein sequence ID" value="SIT87336.1"/>
    <property type="molecule type" value="Genomic_DNA"/>
</dbReference>
<gene>
    <name evidence="8" type="ORF">SAMN05428946_2070</name>
</gene>
<comment type="similarity">
    <text evidence="6 7">Belongs to the class I-like SAM-binding methyltransferase superfamily. C5-methyltransferase family.</text>
</comment>
<feature type="active site" evidence="6">
    <location>
        <position position="91"/>
    </location>
</feature>
<keyword evidence="2 6" id="KW-0489">Methyltransferase</keyword>
<evidence type="ECO:0000256" key="2">
    <source>
        <dbReference type="ARBA" id="ARBA00022603"/>
    </source>
</evidence>
<dbReference type="PRINTS" id="PR00105">
    <property type="entry name" value="C5METTRFRASE"/>
</dbReference>
<dbReference type="PANTHER" id="PTHR10629:SF52">
    <property type="entry name" value="DNA (CYTOSINE-5)-METHYLTRANSFERASE 1"/>
    <property type="match status" value="1"/>
</dbReference>
<keyword evidence="3 6" id="KW-0808">Transferase</keyword>
<dbReference type="GO" id="GO:0003677">
    <property type="term" value="F:DNA binding"/>
    <property type="evidence" value="ECO:0007669"/>
    <property type="project" value="TreeGrafter"/>
</dbReference>
<evidence type="ECO:0000256" key="5">
    <source>
        <dbReference type="ARBA" id="ARBA00022747"/>
    </source>
</evidence>
<dbReference type="InterPro" id="IPR031303">
    <property type="entry name" value="C5_meth_CS"/>
</dbReference>
<dbReference type="AlphaFoldDB" id="A0A1U7PNC6"/>
<sequence length="453" mass="51172">MNTSMQKTEQFSIVDLFSGCGGLALGFQTAGFQIMGGIEMDQSASTTASYNLYWKKGIDHEHFCGDITESSSDILEVAPGSSPVVIGGPPCQAYSRAGRAKLNSLGEDRSFHLDSRGKLYEDFLRFALELDAPAVIMENVPESVNYNGENIPHTVCEFLEENQYEAVWTVLNSADYGVPQIRERVIVMAVKRGFGEIANLPAPTHNRHSDYRTQYEARFPGFKESRFFREPNKPEKDAPGWVTVGDALSDLPPLFTDPDQPYSLTKLNVRLPYNHEPQNDFQRRMRSVADKVSGHAFRRTLRDFRIFNDMAPGDNYLNAIEIANVHFKRALRERRVTEKGQPEEYRRIKKEFVPPYSADKFIGKWRRLDPAKPSHTVVAHLGTDTYSHIHPWEPRGISVREAARLQSFPDDFIFNCSMSDAFKQIGNAVPPLMSEAIAKAMLTNLNAVKEVAR</sequence>
<evidence type="ECO:0000313" key="8">
    <source>
        <dbReference type="EMBL" id="SIT87336.1"/>
    </source>
</evidence>
<evidence type="ECO:0000313" key="9">
    <source>
        <dbReference type="Proteomes" id="UP000187550"/>
    </source>
</evidence>
<dbReference type="GO" id="GO:0044027">
    <property type="term" value="P:negative regulation of gene expression via chromosomal CpG island methylation"/>
    <property type="evidence" value="ECO:0007669"/>
    <property type="project" value="TreeGrafter"/>
</dbReference>
<evidence type="ECO:0000256" key="1">
    <source>
        <dbReference type="ARBA" id="ARBA00011975"/>
    </source>
</evidence>
<dbReference type="Gene3D" id="3.40.50.150">
    <property type="entry name" value="Vaccinia Virus protein VP39"/>
    <property type="match status" value="1"/>
</dbReference>
<proteinExistence type="inferred from homology"/>
<reference evidence="9" key="1">
    <citation type="submission" date="2017-01" db="EMBL/GenBank/DDBJ databases">
        <authorList>
            <person name="Varghese N."/>
            <person name="Submissions S."/>
        </authorList>
    </citation>
    <scope>NUCLEOTIDE SEQUENCE [LARGE SCALE GENOMIC DNA]</scope>
    <source>
        <strain evidence="9">MNA4</strain>
    </source>
</reference>
<dbReference type="InterPro" id="IPR001525">
    <property type="entry name" value="C5_MeTfrase"/>
</dbReference>
<dbReference type="InterPro" id="IPR050390">
    <property type="entry name" value="C5-Methyltransferase"/>
</dbReference>
<evidence type="ECO:0000256" key="4">
    <source>
        <dbReference type="ARBA" id="ARBA00022691"/>
    </source>
</evidence>
<dbReference type="PANTHER" id="PTHR10629">
    <property type="entry name" value="CYTOSINE-SPECIFIC METHYLTRANSFERASE"/>
    <property type="match status" value="1"/>
</dbReference>
<dbReference type="Proteomes" id="UP000187550">
    <property type="component" value="Unassembled WGS sequence"/>
</dbReference>
<evidence type="ECO:0000256" key="6">
    <source>
        <dbReference type="PROSITE-ProRule" id="PRU01016"/>
    </source>
</evidence>
<dbReference type="RefSeq" id="WP_234982353.1">
    <property type="nucleotide sequence ID" value="NZ_FTPL01000003.1"/>
</dbReference>
<dbReference type="Pfam" id="PF00145">
    <property type="entry name" value="DNA_methylase"/>
    <property type="match status" value="1"/>
</dbReference>
<name>A0A1U7PNC6_9BACI</name>
<dbReference type="GO" id="GO:0032259">
    <property type="term" value="P:methylation"/>
    <property type="evidence" value="ECO:0007669"/>
    <property type="project" value="UniProtKB-KW"/>
</dbReference>
<dbReference type="InterPro" id="IPR029063">
    <property type="entry name" value="SAM-dependent_MTases_sf"/>
</dbReference>
<organism evidence="8 9">
    <name type="scientific">Edaphobacillus lindanitolerans</name>
    <dbReference type="NCBI Taxonomy" id="550447"/>
    <lineage>
        <taxon>Bacteria</taxon>
        <taxon>Bacillati</taxon>
        <taxon>Bacillota</taxon>
        <taxon>Bacilli</taxon>
        <taxon>Bacillales</taxon>
        <taxon>Bacillaceae</taxon>
        <taxon>Edaphobacillus</taxon>
    </lineage>
</organism>
<dbReference type="EC" id="2.1.1.37" evidence="1"/>
<dbReference type="Gene3D" id="3.90.120.10">
    <property type="entry name" value="DNA Methylase, subunit A, domain 2"/>
    <property type="match status" value="1"/>
</dbReference>
<keyword evidence="4 6" id="KW-0949">S-adenosyl-L-methionine</keyword>
<dbReference type="PROSITE" id="PS51679">
    <property type="entry name" value="SAM_MT_C5"/>
    <property type="match status" value="1"/>
</dbReference>
<dbReference type="GO" id="GO:0003886">
    <property type="term" value="F:DNA (cytosine-5-)-methyltransferase activity"/>
    <property type="evidence" value="ECO:0007669"/>
    <property type="project" value="UniProtKB-EC"/>
</dbReference>
<dbReference type="SUPFAM" id="SSF53335">
    <property type="entry name" value="S-adenosyl-L-methionine-dependent methyltransferases"/>
    <property type="match status" value="1"/>
</dbReference>